<dbReference type="PROSITE" id="PS00417">
    <property type="entry name" value="SYNAPTOBREVIN"/>
    <property type="match status" value="1"/>
</dbReference>
<keyword evidence="3" id="KW-0175">Coiled coil</keyword>
<feature type="transmembrane region" description="Helical" evidence="4">
    <location>
        <begin position="71"/>
        <end position="93"/>
    </location>
</feature>
<dbReference type="GO" id="GO:0016020">
    <property type="term" value="C:membrane"/>
    <property type="evidence" value="ECO:0007669"/>
    <property type="project" value="InterPro"/>
</dbReference>
<keyword evidence="4" id="KW-0812">Transmembrane</keyword>
<dbReference type="PANTHER" id="PTHR47462">
    <property type="entry name" value="VESICLE-ASSOCIATED MEMBRANE PROTEIN 5"/>
    <property type="match status" value="1"/>
</dbReference>
<evidence type="ECO:0000259" key="5">
    <source>
        <dbReference type="PROSITE" id="PS50892"/>
    </source>
</evidence>
<dbReference type="InterPro" id="IPR042166">
    <property type="entry name" value="Vamp5"/>
</dbReference>
<evidence type="ECO:0000256" key="1">
    <source>
        <dbReference type="ARBA" id="ARBA00008025"/>
    </source>
</evidence>
<dbReference type="Proteomes" id="UP001295444">
    <property type="component" value="Chromosome 03"/>
</dbReference>
<keyword evidence="4" id="KW-1133">Transmembrane helix</keyword>
<evidence type="ECO:0000256" key="4">
    <source>
        <dbReference type="SAM" id="Phobius"/>
    </source>
</evidence>
<comment type="subcellular location">
    <subcellularLocation>
        <location evidence="2">Endomembrane system</location>
        <topology evidence="2">Single-pass type IV membrane protein</topology>
    </subcellularLocation>
</comment>
<proteinExistence type="inferred from homology"/>
<keyword evidence="4" id="KW-0472">Membrane</keyword>
<dbReference type="Pfam" id="PF00957">
    <property type="entry name" value="Synaptobrevin"/>
    <property type="match status" value="1"/>
</dbReference>
<dbReference type="PRINTS" id="PR00219">
    <property type="entry name" value="SYNAPTOBREVN"/>
</dbReference>
<dbReference type="SUPFAM" id="SSF58038">
    <property type="entry name" value="SNARE fusion complex"/>
    <property type="match status" value="1"/>
</dbReference>
<keyword evidence="7" id="KW-1185">Reference proteome</keyword>
<dbReference type="InterPro" id="IPR016444">
    <property type="entry name" value="Synaptobrevin/VAMP"/>
</dbReference>
<dbReference type="InterPro" id="IPR042855">
    <property type="entry name" value="V_SNARE_CC"/>
</dbReference>
<dbReference type="GO" id="GO:0016192">
    <property type="term" value="P:vesicle-mediated transport"/>
    <property type="evidence" value="ECO:0007669"/>
    <property type="project" value="InterPro"/>
</dbReference>
<evidence type="ECO:0000313" key="7">
    <source>
        <dbReference type="Proteomes" id="UP001295444"/>
    </source>
</evidence>
<dbReference type="EMBL" id="OW240914">
    <property type="protein sequence ID" value="CAH2274895.1"/>
    <property type="molecule type" value="Genomic_DNA"/>
</dbReference>
<organism evidence="6 7">
    <name type="scientific">Pelobates cultripes</name>
    <name type="common">Western spadefoot toad</name>
    <dbReference type="NCBI Taxonomy" id="61616"/>
    <lineage>
        <taxon>Eukaryota</taxon>
        <taxon>Metazoa</taxon>
        <taxon>Chordata</taxon>
        <taxon>Craniata</taxon>
        <taxon>Vertebrata</taxon>
        <taxon>Euteleostomi</taxon>
        <taxon>Amphibia</taxon>
        <taxon>Batrachia</taxon>
        <taxon>Anura</taxon>
        <taxon>Pelobatoidea</taxon>
        <taxon>Pelobatidae</taxon>
        <taxon>Pelobates</taxon>
    </lineage>
</organism>
<gene>
    <name evidence="6" type="ORF">PECUL_23A028060</name>
</gene>
<dbReference type="AlphaFoldDB" id="A0AAD1VYP3"/>
<dbReference type="Gene3D" id="1.20.5.110">
    <property type="match status" value="1"/>
</dbReference>
<dbReference type="InterPro" id="IPR001388">
    <property type="entry name" value="Synaptobrevin-like"/>
</dbReference>
<sequence length="112" mass="13042">MSKQNQNIEMCRQEAEEVKILMKDNVEKVIEREGKLSELEDRSDKLLDMASNFQKTAKTVERHTRWQKWRWYFISGGIVVVFVVIIIIVILVMTSGGENRPAQETTEKNDAN</sequence>
<name>A0AAD1VYP3_PELCU</name>
<dbReference type="PANTHER" id="PTHR47462:SF1">
    <property type="entry name" value="VESICLE-ASSOCIATED MEMBRANE PROTEIN 5"/>
    <property type="match status" value="1"/>
</dbReference>
<evidence type="ECO:0000256" key="3">
    <source>
        <dbReference type="PROSITE-ProRule" id="PRU00290"/>
    </source>
</evidence>
<dbReference type="PIRSF" id="PIRSF005409">
    <property type="entry name" value="Synaptobrevin_euk"/>
    <property type="match status" value="1"/>
</dbReference>
<protein>
    <submittedName>
        <fullName evidence="6">Vesicle-associated membrane 5</fullName>
    </submittedName>
</protein>
<dbReference type="GO" id="GO:0012505">
    <property type="term" value="C:endomembrane system"/>
    <property type="evidence" value="ECO:0007669"/>
    <property type="project" value="UniProtKB-SubCell"/>
</dbReference>
<comment type="similarity">
    <text evidence="1">Belongs to the synaptobrevin family.</text>
</comment>
<reference evidence="6" key="1">
    <citation type="submission" date="2022-03" db="EMBL/GenBank/DDBJ databases">
        <authorList>
            <person name="Alioto T."/>
            <person name="Alioto T."/>
            <person name="Gomez Garrido J."/>
        </authorList>
    </citation>
    <scope>NUCLEOTIDE SEQUENCE</scope>
</reference>
<dbReference type="PROSITE" id="PS50892">
    <property type="entry name" value="V_SNARE"/>
    <property type="match status" value="1"/>
</dbReference>
<evidence type="ECO:0000313" key="6">
    <source>
        <dbReference type="EMBL" id="CAH2274895.1"/>
    </source>
</evidence>
<evidence type="ECO:0000256" key="2">
    <source>
        <dbReference type="ARBA" id="ARBA00046280"/>
    </source>
</evidence>
<accession>A0AAD1VYP3</accession>
<feature type="domain" description="V-SNARE coiled-coil homology" evidence="5">
    <location>
        <begin position="7"/>
        <end position="67"/>
    </location>
</feature>